<dbReference type="EMBL" id="WEKV01000006">
    <property type="protein sequence ID" value="KAB7786673.1"/>
    <property type="molecule type" value="Genomic_DNA"/>
</dbReference>
<dbReference type="AlphaFoldDB" id="A0A833J8A7"/>
<dbReference type="Proteomes" id="UP000469949">
    <property type="component" value="Unassembled WGS sequence"/>
</dbReference>
<protein>
    <submittedName>
        <fullName evidence="1">Uncharacterized protein</fullName>
    </submittedName>
</protein>
<evidence type="ECO:0000313" key="1">
    <source>
        <dbReference type="EMBL" id="KAB7786673.1"/>
    </source>
</evidence>
<reference evidence="1 2" key="1">
    <citation type="submission" date="2019-10" db="EMBL/GenBank/DDBJ databases">
        <title>Draft Genome Sequence of the Caffeine Degrading Methylotroph Methylorubrum populi PINKEL.</title>
        <authorList>
            <person name="Dawson S.C."/>
            <person name="Zhang X."/>
            <person name="Wright M.E."/>
            <person name="Sharma G."/>
            <person name="Langner J.T."/>
            <person name="Ditty J.L."/>
            <person name="Subuyuj G.A."/>
        </authorList>
    </citation>
    <scope>NUCLEOTIDE SEQUENCE [LARGE SCALE GENOMIC DNA]</scope>
    <source>
        <strain evidence="1 2">Pinkel</strain>
    </source>
</reference>
<gene>
    <name evidence="1" type="ORF">F8B43_1027</name>
</gene>
<sequence>MTKSNRLRELADVLGVPVAAFRNSKDCYHLHVDPAGTRWILTLDAQGKPIVRRIGRDAGQTSAEECAFLFLRREEETPQRNALIALIERLLTTQLKD</sequence>
<proteinExistence type="predicted"/>
<organism evidence="1 2">
    <name type="scientific">Methylorubrum populi</name>
    <dbReference type="NCBI Taxonomy" id="223967"/>
    <lineage>
        <taxon>Bacteria</taxon>
        <taxon>Pseudomonadati</taxon>
        <taxon>Pseudomonadota</taxon>
        <taxon>Alphaproteobacteria</taxon>
        <taxon>Hyphomicrobiales</taxon>
        <taxon>Methylobacteriaceae</taxon>
        <taxon>Methylorubrum</taxon>
    </lineage>
</organism>
<name>A0A833J8A7_9HYPH</name>
<evidence type="ECO:0000313" key="2">
    <source>
        <dbReference type="Proteomes" id="UP000469949"/>
    </source>
</evidence>
<accession>A0A833J8A7</accession>
<comment type="caution">
    <text evidence="1">The sequence shown here is derived from an EMBL/GenBank/DDBJ whole genome shotgun (WGS) entry which is preliminary data.</text>
</comment>